<dbReference type="RefSeq" id="WP_145390684.1">
    <property type="nucleotide sequence ID" value="NZ_CP037423.1"/>
</dbReference>
<dbReference type="OrthoDB" id="9786141at2"/>
<comment type="similarity">
    <text evidence="3">Belongs to the Nudix hydrolase family.</text>
</comment>
<dbReference type="PRINTS" id="PR00502">
    <property type="entry name" value="NUDIXFAMILY"/>
</dbReference>
<evidence type="ECO:0000256" key="3">
    <source>
        <dbReference type="RuleBase" id="RU003476"/>
    </source>
</evidence>
<dbReference type="GO" id="GO:0016779">
    <property type="term" value="F:nucleotidyltransferase activity"/>
    <property type="evidence" value="ECO:0007669"/>
    <property type="project" value="UniProtKB-KW"/>
</dbReference>
<dbReference type="InterPro" id="IPR015797">
    <property type="entry name" value="NUDIX_hydrolase-like_dom_sf"/>
</dbReference>
<evidence type="ECO:0000256" key="1">
    <source>
        <dbReference type="ARBA" id="ARBA00001946"/>
    </source>
</evidence>
<dbReference type="Pfam" id="PF00293">
    <property type="entry name" value="NUDIX"/>
    <property type="match status" value="1"/>
</dbReference>
<evidence type="ECO:0000256" key="2">
    <source>
        <dbReference type="ARBA" id="ARBA00022801"/>
    </source>
</evidence>
<gene>
    <name evidence="5" type="ORF">Enr13x_64060</name>
</gene>
<sequence>MSIPIEQAYLHCPRCGCKQNDPGHIPFRCADCQFAVFFGPVAAVGGLIVNSADQLLLVRRARNPGKGQWGLPGGFVDRGETVEEALEREVYEETRLQLKARDLLVTHPNQYNYQGVVTEVIDLFYVCRAVDPSHVELEAAELDDYAWVHPSAEYLDNMAFPSNRYAIELWMSQLS</sequence>
<keyword evidence="5" id="KW-0548">Nucleotidyltransferase</keyword>
<feature type="domain" description="Nudix hydrolase" evidence="4">
    <location>
        <begin position="39"/>
        <end position="173"/>
    </location>
</feature>
<accession>A0A518I0F0</accession>
<keyword evidence="5" id="KW-0808">Transferase</keyword>
<dbReference type="InterPro" id="IPR020476">
    <property type="entry name" value="Nudix_hydrolase"/>
</dbReference>
<dbReference type="CDD" id="cd04681">
    <property type="entry name" value="NUDIX_Hydrolase"/>
    <property type="match status" value="1"/>
</dbReference>
<dbReference type="AlphaFoldDB" id="A0A518I0F0"/>
<dbReference type="Gene3D" id="3.90.79.10">
    <property type="entry name" value="Nucleoside Triphosphate Pyrophosphohydrolase"/>
    <property type="match status" value="1"/>
</dbReference>
<dbReference type="PROSITE" id="PS00893">
    <property type="entry name" value="NUDIX_BOX"/>
    <property type="match status" value="1"/>
</dbReference>
<dbReference type="KEGG" id="snep:Enr13x_64060"/>
<name>A0A518I0F0_9BACT</name>
<protein>
    <submittedName>
        <fullName evidence="5">Bifunctional NMN adenylyltransferase/Nudix hydrolase</fullName>
    </submittedName>
</protein>
<proteinExistence type="inferred from homology"/>
<dbReference type="EMBL" id="CP037423">
    <property type="protein sequence ID" value="QDV46497.1"/>
    <property type="molecule type" value="Genomic_DNA"/>
</dbReference>
<keyword evidence="6" id="KW-1185">Reference proteome</keyword>
<dbReference type="InterPro" id="IPR000086">
    <property type="entry name" value="NUDIX_hydrolase_dom"/>
</dbReference>
<comment type="cofactor">
    <cofactor evidence="1">
        <name>Mg(2+)</name>
        <dbReference type="ChEBI" id="CHEBI:18420"/>
    </cofactor>
</comment>
<dbReference type="Proteomes" id="UP000319004">
    <property type="component" value="Chromosome"/>
</dbReference>
<organism evidence="5 6">
    <name type="scientific">Stieleria neptunia</name>
    <dbReference type="NCBI Taxonomy" id="2527979"/>
    <lineage>
        <taxon>Bacteria</taxon>
        <taxon>Pseudomonadati</taxon>
        <taxon>Planctomycetota</taxon>
        <taxon>Planctomycetia</taxon>
        <taxon>Pirellulales</taxon>
        <taxon>Pirellulaceae</taxon>
        <taxon>Stieleria</taxon>
    </lineage>
</organism>
<reference evidence="5 6" key="1">
    <citation type="submission" date="2019-03" db="EMBL/GenBank/DDBJ databases">
        <title>Deep-cultivation of Planctomycetes and their phenomic and genomic characterization uncovers novel biology.</title>
        <authorList>
            <person name="Wiegand S."/>
            <person name="Jogler M."/>
            <person name="Boedeker C."/>
            <person name="Pinto D."/>
            <person name="Vollmers J."/>
            <person name="Rivas-Marin E."/>
            <person name="Kohn T."/>
            <person name="Peeters S.H."/>
            <person name="Heuer A."/>
            <person name="Rast P."/>
            <person name="Oberbeckmann S."/>
            <person name="Bunk B."/>
            <person name="Jeske O."/>
            <person name="Meyerdierks A."/>
            <person name="Storesund J.E."/>
            <person name="Kallscheuer N."/>
            <person name="Luecker S."/>
            <person name="Lage O.M."/>
            <person name="Pohl T."/>
            <person name="Merkel B.J."/>
            <person name="Hornburger P."/>
            <person name="Mueller R.-W."/>
            <person name="Bruemmer F."/>
            <person name="Labrenz M."/>
            <person name="Spormann A.M."/>
            <person name="Op den Camp H."/>
            <person name="Overmann J."/>
            <person name="Amann R."/>
            <person name="Jetten M.S.M."/>
            <person name="Mascher T."/>
            <person name="Medema M.H."/>
            <person name="Devos D.P."/>
            <person name="Kaster A.-K."/>
            <person name="Ovreas L."/>
            <person name="Rohde M."/>
            <person name="Galperin M.Y."/>
            <person name="Jogler C."/>
        </authorList>
    </citation>
    <scope>NUCLEOTIDE SEQUENCE [LARGE SCALE GENOMIC DNA]</scope>
    <source>
        <strain evidence="5 6">Enr13</strain>
    </source>
</reference>
<dbReference type="GO" id="GO:0016787">
    <property type="term" value="F:hydrolase activity"/>
    <property type="evidence" value="ECO:0007669"/>
    <property type="project" value="UniProtKB-KW"/>
</dbReference>
<keyword evidence="2 3" id="KW-0378">Hydrolase</keyword>
<dbReference type="PROSITE" id="PS51462">
    <property type="entry name" value="NUDIX"/>
    <property type="match status" value="1"/>
</dbReference>
<dbReference type="PANTHER" id="PTHR43046:SF14">
    <property type="entry name" value="MUTT_NUDIX FAMILY PROTEIN"/>
    <property type="match status" value="1"/>
</dbReference>
<evidence type="ECO:0000313" key="6">
    <source>
        <dbReference type="Proteomes" id="UP000319004"/>
    </source>
</evidence>
<evidence type="ECO:0000313" key="5">
    <source>
        <dbReference type="EMBL" id="QDV46497.1"/>
    </source>
</evidence>
<evidence type="ECO:0000259" key="4">
    <source>
        <dbReference type="PROSITE" id="PS51462"/>
    </source>
</evidence>
<dbReference type="SUPFAM" id="SSF55811">
    <property type="entry name" value="Nudix"/>
    <property type="match status" value="1"/>
</dbReference>
<dbReference type="PANTHER" id="PTHR43046">
    <property type="entry name" value="GDP-MANNOSE MANNOSYL HYDROLASE"/>
    <property type="match status" value="1"/>
</dbReference>
<dbReference type="InterPro" id="IPR020084">
    <property type="entry name" value="NUDIX_hydrolase_CS"/>
</dbReference>